<dbReference type="PIRSF" id="PIRSF006470">
    <property type="entry name" value="DctB"/>
    <property type="match status" value="1"/>
</dbReference>
<dbReference type="NCBIfam" id="NF037995">
    <property type="entry name" value="TRAP_S1"/>
    <property type="match status" value="1"/>
</dbReference>
<evidence type="ECO:0000256" key="1">
    <source>
        <dbReference type="ARBA" id="ARBA00022729"/>
    </source>
</evidence>
<reference evidence="2 3" key="1">
    <citation type="journal article" date="2018" name="Genome Announc.">
        <title>Draft Genome Sequence of "Candidatus Phycosocius bacilliformis," an Alphaproteobacterial Ectosymbiont of the Hydrocarbon-Producing Green Alga Botryococcus braunii.</title>
        <authorList>
            <person name="Tanabe Y."/>
            <person name="Yamaguchi H."/>
            <person name="Watanabe M.M."/>
        </authorList>
    </citation>
    <scope>NUCLEOTIDE SEQUENCE [LARGE SCALE GENOMIC DNA]</scope>
    <source>
        <strain evidence="2 3">BOTRYCO-2</strain>
    </source>
</reference>
<dbReference type="EMBL" id="BFBR01000007">
    <property type="protein sequence ID" value="GBF58768.1"/>
    <property type="molecule type" value="Genomic_DNA"/>
</dbReference>
<proteinExistence type="predicted"/>
<dbReference type="InterPro" id="IPR004682">
    <property type="entry name" value="TRAP_DctP"/>
</dbReference>
<gene>
    <name evidence="2" type="ORF">PbB2_02456</name>
</gene>
<accession>A0A2P2ECG9</accession>
<evidence type="ECO:0000313" key="2">
    <source>
        <dbReference type="EMBL" id="GBF58768.1"/>
    </source>
</evidence>
<dbReference type="GO" id="GO:0030288">
    <property type="term" value="C:outer membrane-bounded periplasmic space"/>
    <property type="evidence" value="ECO:0007669"/>
    <property type="project" value="InterPro"/>
</dbReference>
<dbReference type="CDD" id="cd13671">
    <property type="entry name" value="PBP2_TRAP_SBP_like_3"/>
    <property type="match status" value="1"/>
</dbReference>
<evidence type="ECO:0000313" key="3">
    <source>
        <dbReference type="Proteomes" id="UP000245086"/>
    </source>
</evidence>
<dbReference type="GO" id="GO:0030246">
    <property type="term" value="F:carbohydrate binding"/>
    <property type="evidence" value="ECO:0007669"/>
    <property type="project" value="TreeGrafter"/>
</dbReference>
<comment type="caution">
    <text evidence="2">The sequence shown here is derived from an EMBL/GenBank/DDBJ whole genome shotgun (WGS) entry which is preliminary data.</text>
</comment>
<dbReference type="RefSeq" id="WP_238165001.1">
    <property type="nucleotide sequence ID" value="NZ_BFBR01000007.1"/>
</dbReference>
<protein>
    <submittedName>
        <fullName evidence="2">Solute-binding protein</fullName>
    </submittedName>
</protein>
<dbReference type="PROSITE" id="PS51257">
    <property type="entry name" value="PROKAR_LIPOPROTEIN"/>
    <property type="match status" value="1"/>
</dbReference>
<dbReference type="InterPro" id="IPR038404">
    <property type="entry name" value="TRAP_DctP_sf"/>
</dbReference>
<dbReference type="Proteomes" id="UP000245086">
    <property type="component" value="Unassembled WGS sequence"/>
</dbReference>
<dbReference type="InterPro" id="IPR018389">
    <property type="entry name" value="DctP_fam"/>
</dbReference>
<sequence>MRLNRRFVMALAGGGLLAACEPADHGGVLTACDVHRDGYPTVEAVKWLGQRLSEQTQGRLTIRNYPSGQLGVEDDTIALAQSGVIDMCRVNAASLNNAFPLTQVVCMPFGIEDDAHLHRVLDGAIGQEILNSFANRGLIGLAAYDAGGRCFYNTHRPIVQPSDLKGLKIRVPQSDVFIDAVAAMGANPTPLGVGAVYSALQSRLIDGAENNWPTFDSSRHVEVAHYWSNTRHSYSPEFLLMSAKSFARLSTTDQATLRELAKASVQVMRQNWARFEAESRDRALKAGTKMVDVDRATFKQACEPVNRARLTHPDVARLFAAVRAMV</sequence>
<keyword evidence="3" id="KW-1185">Reference proteome</keyword>
<dbReference type="PANTHER" id="PTHR33376:SF2">
    <property type="entry name" value="DICARBOXYLATE-BINDING PERIPLASMIC PROTEIN"/>
    <property type="match status" value="1"/>
</dbReference>
<dbReference type="NCBIfam" id="TIGR00787">
    <property type="entry name" value="dctP"/>
    <property type="match status" value="1"/>
</dbReference>
<organism evidence="2 3">
    <name type="scientific">Candidatus Phycosocius bacilliformis</name>
    <dbReference type="NCBI Taxonomy" id="1445552"/>
    <lineage>
        <taxon>Bacteria</taxon>
        <taxon>Pseudomonadati</taxon>
        <taxon>Pseudomonadota</taxon>
        <taxon>Alphaproteobacteria</taxon>
        <taxon>Caulobacterales</taxon>
        <taxon>Caulobacterales incertae sedis</taxon>
        <taxon>Candidatus Phycosocius</taxon>
    </lineage>
</organism>
<dbReference type="Pfam" id="PF03480">
    <property type="entry name" value="DctP"/>
    <property type="match status" value="1"/>
</dbReference>
<dbReference type="Gene3D" id="3.40.190.170">
    <property type="entry name" value="Bacterial extracellular solute-binding protein, family 7"/>
    <property type="match status" value="1"/>
</dbReference>
<dbReference type="GO" id="GO:0055085">
    <property type="term" value="P:transmembrane transport"/>
    <property type="evidence" value="ECO:0007669"/>
    <property type="project" value="InterPro"/>
</dbReference>
<dbReference type="PANTHER" id="PTHR33376">
    <property type="match status" value="1"/>
</dbReference>
<name>A0A2P2ECG9_9PROT</name>
<keyword evidence="1" id="KW-0732">Signal</keyword>
<dbReference type="AlphaFoldDB" id="A0A2P2ECG9"/>